<reference evidence="2 3" key="1">
    <citation type="submission" date="2016-10" db="EMBL/GenBank/DDBJ databases">
        <authorList>
            <person name="de Groot N.N."/>
        </authorList>
    </citation>
    <scope>NUCLEOTIDE SEQUENCE [LARGE SCALE GENOMIC DNA]</scope>
    <source>
        <strain evidence="2 3">OK461</strain>
    </source>
</reference>
<feature type="compositionally biased region" description="Basic residues" evidence="1">
    <location>
        <begin position="36"/>
        <end position="50"/>
    </location>
</feature>
<dbReference type="EMBL" id="FONR01000003">
    <property type="protein sequence ID" value="SFF01135.1"/>
    <property type="molecule type" value="Genomic_DNA"/>
</dbReference>
<dbReference type="Proteomes" id="UP000181942">
    <property type="component" value="Unassembled WGS sequence"/>
</dbReference>
<evidence type="ECO:0000256" key="1">
    <source>
        <dbReference type="SAM" id="MobiDB-lite"/>
    </source>
</evidence>
<organism evidence="2 3">
    <name type="scientific">Streptomyces mirabilis</name>
    <dbReference type="NCBI Taxonomy" id="68239"/>
    <lineage>
        <taxon>Bacteria</taxon>
        <taxon>Bacillati</taxon>
        <taxon>Actinomycetota</taxon>
        <taxon>Actinomycetes</taxon>
        <taxon>Kitasatosporales</taxon>
        <taxon>Streptomycetaceae</taxon>
        <taxon>Streptomyces</taxon>
    </lineage>
</organism>
<evidence type="ECO:0000313" key="2">
    <source>
        <dbReference type="EMBL" id="SFF01135.1"/>
    </source>
</evidence>
<sequence length="83" mass="9240">MLNTMNLPEDDHRLGTRREQGRHPGALGAGGGQVKRVPRPRAVVRQRSRARTLSAPHFTKELGSLDERVMEAVEIGLRAVFDL</sequence>
<evidence type="ECO:0000313" key="3">
    <source>
        <dbReference type="Proteomes" id="UP000181942"/>
    </source>
</evidence>
<dbReference type="AlphaFoldDB" id="A0A1I2F7L9"/>
<protein>
    <submittedName>
        <fullName evidence="2">Uncharacterized protein</fullName>
    </submittedName>
</protein>
<feature type="compositionally biased region" description="Basic and acidic residues" evidence="1">
    <location>
        <begin position="9"/>
        <end position="22"/>
    </location>
</feature>
<name>A0A1I2F7L9_9ACTN</name>
<feature type="region of interest" description="Disordered" evidence="1">
    <location>
        <begin position="1"/>
        <end position="50"/>
    </location>
</feature>
<accession>A0A1I2F7L9</accession>
<proteinExistence type="predicted"/>
<gene>
    <name evidence="2" type="ORF">SAMN02787118_103318</name>
</gene>